<evidence type="ECO:0000259" key="1">
    <source>
        <dbReference type="PROSITE" id="PS51819"/>
    </source>
</evidence>
<reference evidence="2 5" key="3">
    <citation type="submission" date="2019-09" db="EMBL/GenBank/DDBJ databases">
        <title>Draft genome sequences of 48 bacterial type strains from the CCUG.</title>
        <authorList>
            <person name="Tunovic T."/>
            <person name="Pineiro-Iglesias B."/>
            <person name="Unosson C."/>
            <person name="Inganas E."/>
            <person name="Ohlen M."/>
            <person name="Cardew S."/>
            <person name="Jensie-Markopoulos S."/>
            <person name="Salva-Serra F."/>
            <person name="Jaen-Luchoro D."/>
            <person name="Karlsson R."/>
            <person name="Svensson-Stadler L."/>
            <person name="Chun J."/>
            <person name="Moore E."/>
        </authorList>
    </citation>
    <scope>NUCLEOTIDE SEQUENCE [LARGE SCALE GENOMIC DNA]</scope>
    <source>
        <strain evidence="2 5">CCUG 51522</strain>
    </source>
</reference>
<dbReference type="InterPro" id="IPR004360">
    <property type="entry name" value="Glyas_Fos-R_dOase_dom"/>
</dbReference>
<dbReference type="InterPro" id="IPR026275">
    <property type="entry name" value="Glyoxalase/dOase/EhpR"/>
</dbReference>
<keyword evidence="4" id="KW-1185">Reference proteome</keyword>
<evidence type="ECO:0000313" key="4">
    <source>
        <dbReference type="Proteomes" id="UP000182814"/>
    </source>
</evidence>
<name>A0A0J6HHK6_9PSED</name>
<dbReference type="InterPro" id="IPR029068">
    <property type="entry name" value="Glyas_Bleomycin-R_OHBP_Dase"/>
</dbReference>
<sequence>MITPRYILLFVENPAVSARFYEFLLERKPVEESPTFALFVLEGGYKLGLWSRHTAEPTAQATGGGTELAFPVESAEQVDALFADWSALGLTMVQAPTELDFGRTFVALDPDNHRLRVFHPSLR</sequence>
<dbReference type="Proteomes" id="UP000434925">
    <property type="component" value="Unassembled WGS sequence"/>
</dbReference>
<dbReference type="AlphaFoldDB" id="A0A0J6HHK6"/>
<protein>
    <submittedName>
        <fullName evidence="2">Drug:proton antiporter</fullName>
    </submittedName>
    <submittedName>
        <fullName evidence="3">Predicted lactoylglutathione lyase</fullName>
    </submittedName>
</protein>
<dbReference type="SUPFAM" id="SSF54593">
    <property type="entry name" value="Glyoxalase/Bleomycin resistance protein/Dihydroxybiphenyl dioxygenase"/>
    <property type="match status" value="1"/>
</dbReference>
<reference evidence="4" key="1">
    <citation type="submission" date="2016-10" db="EMBL/GenBank/DDBJ databases">
        <authorList>
            <person name="Varghese N."/>
            <person name="Submissions S."/>
        </authorList>
    </citation>
    <scope>NUCLEOTIDE SEQUENCE [LARGE SCALE GENOMIC DNA]</scope>
    <source>
        <strain evidence="4">BS3782</strain>
    </source>
</reference>
<dbReference type="EMBL" id="LT629746">
    <property type="protein sequence ID" value="SDT50015.1"/>
    <property type="molecule type" value="Genomic_DNA"/>
</dbReference>
<dbReference type="Gene3D" id="3.30.720.120">
    <property type="match status" value="1"/>
</dbReference>
<dbReference type="PROSITE" id="PS51819">
    <property type="entry name" value="VOC"/>
    <property type="match status" value="1"/>
</dbReference>
<organism evidence="3 4">
    <name type="scientific">Pseudomonas lini</name>
    <dbReference type="NCBI Taxonomy" id="163011"/>
    <lineage>
        <taxon>Bacteria</taxon>
        <taxon>Pseudomonadati</taxon>
        <taxon>Pseudomonadota</taxon>
        <taxon>Gammaproteobacteria</taxon>
        <taxon>Pseudomonadales</taxon>
        <taxon>Pseudomonadaceae</taxon>
        <taxon>Pseudomonas</taxon>
    </lineage>
</organism>
<dbReference type="GO" id="GO:0016829">
    <property type="term" value="F:lyase activity"/>
    <property type="evidence" value="ECO:0007669"/>
    <property type="project" value="UniProtKB-KW"/>
</dbReference>
<keyword evidence="3" id="KW-0456">Lyase</keyword>
<reference evidence="3" key="2">
    <citation type="submission" date="2016-10" db="EMBL/GenBank/DDBJ databases">
        <authorList>
            <person name="de Groot N.N."/>
        </authorList>
    </citation>
    <scope>NUCLEOTIDE SEQUENCE [LARGE SCALE GENOMIC DNA]</scope>
    <source>
        <strain evidence="3">BS3782</strain>
    </source>
</reference>
<evidence type="ECO:0000313" key="5">
    <source>
        <dbReference type="Proteomes" id="UP000434925"/>
    </source>
</evidence>
<feature type="domain" description="VOC" evidence="1">
    <location>
        <begin position="3"/>
        <end position="120"/>
    </location>
</feature>
<dbReference type="EMBL" id="VZPO01000006">
    <property type="protein sequence ID" value="KAB0503516.1"/>
    <property type="molecule type" value="Genomic_DNA"/>
</dbReference>
<proteinExistence type="predicted"/>
<evidence type="ECO:0000313" key="3">
    <source>
        <dbReference type="EMBL" id="SDT50015.1"/>
    </source>
</evidence>
<evidence type="ECO:0000313" key="2">
    <source>
        <dbReference type="EMBL" id="KAB0503516.1"/>
    </source>
</evidence>
<dbReference type="Gene3D" id="3.30.720.110">
    <property type="match status" value="1"/>
</dbReference>
<accession>A0A0J6HHK6</accession>
<dbReference type="Proteomes" id="UP000182814">
    <property type="component" value="Chromosome I"/>
</dbReference>
<dbReference type="Pfam" id="PF00903">
    <property type="entry name" value="Glyoxalase"/>
    <property type="match status" value="1"/>
</dbReference>
<dbReference type="PATRIC" id="fig|163011.3.peg.3095"/>
<gene>
    <name evidence="2" type="ORF">F7R14_17335</name>
    <name evidence="3" type="ORF">SAMN04490191_4794</name>
</gene>
<dbReference type="PIRSF" id="PIRSF039020">
    <property type="entry name" value="EhpR"/>
    <property type="match status" value="1"/>
</dbReference>
<dbReference type="RefSeq" id="WP_038983921.1">
    <property type="nucleotide sequence ID" value="NZ_JABTYG010000003.1"/>
</dbReference>
<dbReference type="InterPro" id="IPR037523">
    <property type="entry name" value="VOC_core"/>
</dbReference>